<keyword evidence="2 3" id="KW-0732">Signal</keyword>
<dbReference type="RefSeq" id="WP_180569249.1">
    <property type="nucleotide sequence ID" value="NZ_JACCKB010000022.1"/>
</dbReference>
<evidence type="ECO:0000256" key="1">
    <source>
        <dbReference type="ARBA" id="ARBA00010333"/>
    </source>
</evidence>
<proteinExistence type="inferred from homology"/>
<dbReference type="InterPro" id="IPR001638">
    <property type="entry name" value="Solute-binding_3/MltF_N"/>
</dbReference>
<dbReference type="Proteomes" id="UP000569732">
    <property type="component" value="Unassembled WGS sequence"/>
</dbReference>
<dbReference type="Gene3D" id="3.40.190.10">
    <property type="entry name" value="Periplasmic binding protein-like II"/>
    <property type="match status" value="2"/>
</dbReference>
<dbReference type="SUPFAM" id="SSF53850">
    <property type="entry name" value="Periplasmic binding protein-like II"/>
    <property type="match status" value="1"/>
</dbReference>
<dbReference type="PANTHER" id="PTHR35936">
    <property type="entry name" value="MEMBRANE-BOUND LYTIC MUREIN TRANSGLYCOSYLASE F"/>
    <property type="match status" value="1"/>
</dbReference>
<feature type="chain" id="PRO_5032513834" evidence="3">
    <location>
        <begin position="24"/>
        <end position="260"/>
    </location>
</feature>
<accession>A0A853IHZ9</accession>
<comment type="similarity">
    <text evidence="1">Belongs to the bacterial solute-binding protein 3 family.</text>
</comment>
<comment type="caution">
    <text evidence="5">The sequence shown here is derived from an EMBL/GenBank/DDBJ whole genome shotgun (WGS) entry which is preliminary data.</text>
</comment>
<gene>
    <name evidence="5" type="ORF">H0A36_14505</name>
</gene>
<protein>
    <submittedName>
        <fullName evidence="5">Transporter substrate-binding domain-containing protein</fullName>
    </submittedName>
</protein>
<evidence type="ECO:0000256" key="3">
    <source>
        <dbReference type="SAM" id="SignalP"/>
    </source>
</evidence>
<reference evidence="5 6" key="1">
    <citation type="submission" date="2020-07" db="EMBL/GenBank/DDBJ databases">
        <title>Endozoicomonas sp. nov., isolated from sediment.</title>
        <authorList>
            <person name="Gu T."/>
        </authorList>
    </citation>
    <scope>NUCLEOTIDE SEQUENCE [LARGE SCALE GENOMIC DNA]</scope>
    <source>
        <strain evidence="5 6">SM1973</strain>
    </source>
</reference>
<dbReference type="EMBL" id="JACCKB010000022">
    <property type="protein sequence ID" value="NYZ67226.1"/>
    <property type="molecule type" value="Genomic_DNA"/>
</dbReference>
<feature type="domain" description="Solute-binding protein family 3/N-terminal" evidence="4">
    <location>
        <begin position="40"/>
        <end position="258"/>
    </location>
</feature>
<name>A0A853IHZ9_9GAMM</name>
<keyword evidence="6" id="KW-1185">Reference proteome</keyword>
<sequence>MPKISEHLALLILAFHLPFVCIAEQSSTQQPNQKTVTLSSGEWPPYTSIDIKGEGVFTQVAVKSFEIMGYSVKIKYYPWKRSYFLAANGQLDGSLAWAPTPERKKDFLFSDPVIFATKVFFHLKSFKFNWSTLEDIKYLRTIATKQYTYGEDFDQAAKEELINVIYSNSDEQKLNMLLAGRADLIPLEKLVGIYLLKYKIGEPKAARVTFHQKPLQNTPICVVISKKIDPQRARVLLHNFNSGLAKLRANGSYDKIMRDL</sequence>
<evidence type="ECO:0000256" key="2">
    <source>
        <dbReference type="ARBA" id="ARBA00022729"/>
    </source>
</evidence>
<evidence type="ECO:0000313" key="6">
    <source>
        <dbReference type="Proteomes" id="UP000569732"/>
    </source>
</evidence>
<dbReference type="PANTHER" id="PTHR35936:SF25">
    <property type="entry name" value="ABC TRANSPORTER SUBSTRATE-BINDING PROTEIN"/>
    <property type="match status" value="1"/>
</dbReference>
<evidence type="ECO:0000259" key="4">
    <source>
        <dbReference type="Pfam" id="PF00497"/>
    </source>
</evidence>
<dbReference type="AlphaFoldDB" id="A0A853IHZ9"/>
<organism evidence="5 6">
    <name type="scientific">Spartinivicinus marinus</name>
    <dbReference type="NCBI Taxonomy" id="2994442"/>
    <lineage>
        <taxon>Bacteria</taxon>
        <taxon>Pseudomonadati</taxon>
        <taxon>Pseudomonadota</taxon>
        <taxon>Gammaproteobacteria</taxon>
        <taxon>Oceanospirillales</taxon>
        <taxon>Zooshikellaceae</taxon>
        <taxon>Spartinivicinus</taxon>
    </lineage>
</organism>
<feature type="signal peptide" evidence="3">
    <location>
        <begin position="1"/>
        <end position="23"/>
    </location>
</feature>
<dbReference type="Pfam" id="PF00497">
    <property type="entry name" value="SBP_bac_3"/>
    <property type="match status" value="1"/>
</dbReference>
<evidence type="ECO:0000313" key="5">
    <source>
        <dbReference type="EMBL" id="NYZ67226.1"/>
    </source>
</evidence>